<sequence length="254" mass="28760">MLFKWKKIGLVIFIITLGVIANAYQNKITKSEIADEDGLLLIDTFKKMNIRGEKILLNFSNQIGSNENAEYIHKYETNLEQAFSLDLKLTTDQSQKDIIKYEGFSSTKSTNLQIVWVGVQDDYGKYNSFLVVTFTSGILKEGDYLENYLSLYQSLQALSINPAINVNIQGNINRKVAHDEQLQLINKMFNELEAIKTEGLNEKQVISLTGRSKQLSHSIDSNGTPINVQIASRYDPVTKKTKFTIGTPVITMEY</sequence>
<protein>
    <submittedName>
        <fullName evidence="1">YwmB family TATA-box binding protein</fullName>
    </submittedName>
</protein>
<gene>
    <name evidence="1" type="ORF">OD459_26715</name>
</gene>
<geneLocation type="plasmid" evidence="1 2">
    <name>p1</name>
</geneLocation>
<dbReference type="EMBL" id="CP107028">
    <property type="protein sequence ID" value="UYG98078.1"/>
    <property type="molecule type" value="Genomic_DNA"/>
</dbReference>
<keyword evidence="1" id="KW-0614">Plasmid</keyword>
<evidence type="ECO:0000313" key="2">
    <source>
        <dbReference type="Proteomes" id="UP001163104"/>
    </source>
</evidence>
<evidence type="ECO:0000313" key="1">
    <source>
        <dbReference type="EMBL" id="UYG98078.1"/>
    </source>
</evidence>
<accession>A0AA46SGR7</accession>
<dbReference type="InterPro" id="IPR014794">
    <property type="entry name" value="DUF1779"/>
</dbReference>
<dbReference type="Pfam" id="PF08680">
    <property type="entry name" value="DUF1779"/>
    <property type="match status" value="1"/>
</dbReference>
<dbReference type="InterPro" id="IPR036209">
    <property type="entry name" value="YwmB-like_sf"/>
</dbReference>
<dbReference type="RefSeq" id="WP_263600171.1">
    <property type="nucleotide sequence ID" value="NZ_CP107028.1"/>
</dbReference>
<dbReference type="AlphaFoldDB" id="A0AA46SGR7"/>
<dbReference type="Proteomes" id="UP001163104">
    <property type="component" value="Plasmid p1"/>
</dbReference>
<dbReference type="SUPFAM" id="SSF143842">
    <property type="entry name" value="YwmB-like"/>
    <property type="match status" value="1"/>
</dbReference>
<dbReference type="Gene3D" id="3.30.360.40">
    <property type="entry name" value="YwmB-like"/>
    <property type="match status" value="1"/>
</dbReference>
<organism evidence="1 2">
    <name type="scientific">Cytobacillus firmus</name>
    <name type="common">Bacillus firmus</name>
    <dbReference type="NCBI Taxonomy" id="1399"/>
    <lineage>
        <taxon>Bacteria</taxon>
        <taxon>Bacillati</taxon>
        <taxon>Bacillota</taxon>
        <taxon>Bacilli</taxon>
        <taxon>Bacillales</taxon>
        <taxon>Bacillaceae</taxon>
        <taxon>Cytobacillus</taxon>
    </lineage>
</organism>
<reference evidence="1" key="1">
    <citation type="submission" date="2022-10" db="EMBL/GenBank/DDBJ databases">
        <title>Mechanism of multi-heavy metal repair in Cytobacillus Firmus M7.</title>
        <authorList>
            <person name="Li X."/>
            <person name="Yu C."/>
        </authorList>
    </citation>
    <scope>NUCLEOTIDE SEQUENCE</scope>
    <source>
        <strain evidence="1">M7</strain>
        <plasmid evidence="1">p1</plasmid>
    </source>
</reference>
<name>A0AA46SGR7_CYTFI</name>
<proteinExistence type="predicted"/>